<name>A0A1U7P1H3_9DEIO</name>
<feature type="compositionally biased region" description="Low complexity" evidence="1">
    <location>
        <begin position="461"/>
        <end position="476"/>
    </location>
</feature>
<dbReference type="Proteomes" id="UP000186607">
    <property type="component" value="Unassembled WGS sequence"/>
</dbReference>
<keyword evidence="4" id="KW-1185">Reference proteome</keyword>
<comment type="caution">
    <text evidence="3">The sequence shown here is derived from an EMBL/GenBank/DDBJ whole genome shotgun (WGS) entry which is preliminary data.</text>
</comment>
<feature type="signal peptide" evidence="2">
    <location>
        <begin position="1"/>
        <end position="21"/>
    </location>
</feature>
<dbReference type="OrthoDB" id="58467at2"/>
<evidence type="ECO:0000256" key="1">
    <source>
        <dbReference type="SAM" id="MobiDB-lite"/>
    </source>
</evidence>
<dbReference type="AlphaFoldDB" id="A0A1U7P1H3"/>
<evidence type="ECO:0000313" key="4">
    <source>
        <dbReference type="Proteomes" id="UP000186607"/>
    </source>
</evidence>
<gene>
    <name evidence="3" type="ORF">BOO71_0004054</name>
</gene>
<feature type="compositionally biased region" description="Low complexity" evidence="1">
    <location>
        <begin position="236"/>
        <end position="249"/>
    </location>
</feature>
<dbReference type="EMBL" id="MSTI01000046">
    <property type="protein sequence ID" value="OLV19010.1"/>
    <property type="molecule type" value="Genomic_DNA"/>
</dbReference>
<feature type="compositionally biased region" description="Polar residues" evidence="1">
    <location>
        <begin position="269"/>
        <end position="293"/>
    </location>
</feature>
<reference evidence="3 4" key="1">
    <citation type="submission" date="2017-01" db="EMBL/GenBank/DDBJ databases">
        <title>Genome Analysis of Deinococcus marmoris KOPRI26562.</title>
        <authorList>
            <person name="Kim J.H."/>
            <person name="Oh H.-M."/>
        </authorList>
    </citation>
    <scope>NUCLEOTIDE SEQUENCE [LARGE SCALE GENOMIC DNA]</scope>
    <source>
        <strain evidence="3 4">KOPRI26562</strain>
    </source>
</reference>
<evidence type="ECO:0000256" key="2">
    <source>
        <dbReference type="SAM" id="SignalP"/>
    </source>
</evidence>
<protein>
    <submittedName>
        <fullName evidence="3">Cell surface protein</fullName>
    </submittedName>
</protein>
<evidence type="ECO:0000313" key="3">
    <source>
        <dbReference type="EMBL" id="OLV19010.1"/>
    </source>
</evidence>
<proteinExistence type="predicted"/>
<dbReference type="STRING" id="249408.BOO71_0004054"/>
<organism evidence="3 4">
    <name type="scientific">Deinococcus marmoris</name>
    <dbReference type="NCBI Taxonomy" id="249408"/>
    <lineage>
        <taxon>Bacteria</taxon>
        <taxon>Thermotogati</taxon>
        <taxon>Deinococcota</taxon>
        <taxon>Deinococci</taxon>
        <taxon>Deinococcales</taxon>
        <taxon>Deinococcaceae</taxon>
        <taxon>Deinococcus</taxon>
    </lineage>
</organism>
<feature type="region of interest" description="Disordered" evidence="1">
    <location>
        <begin position="236"/>
        <end position="293"/>
    </location>
</feature>
<keyword evidence="2" id="KW-0732">Signal</keyword>
<sequence>MKVNPKFLIMMSALAAGTALAAPAPTATSAGTTAGTVITNTATATFTDPSTGNAATPVTSNTVNTTVTPITGFDIVYSDSSADGTTAAVPATYTEYNRPNTLAGATVVTAYTVVNNSNIDNYVVNIVADTTGTGTAPTSVKYYLKTDTTFANEIFSVTLANGGTKEIVQVITIPTVATAGQTYAASPKGTAPAVTTGTVQFPVYNESSNVNTPVTPAANGDLQFTLATIFIPALTNTPNPNPATGNTVTPPTPTTPGTPDNPVSPPGTPVSTDPTKPDPSTSGYSDPTTPSTAIAQNIAGNNQIAYPISGTTTVTFSNVVKNNNSTLSDTVRLFPTDATNNPIGTLNTTTGVFTLTDGTTVRFLSSTGTALPLDANGYPVLTVPSGGSTPYRTLVSTFPISAIDPVPTTILVGVSSGNKAGAVKADATTTDKIVPPGLQFGDVPNTGTNPDGSLTGPGGNAQTADPSATASTAPVTDAGINTDRTVVFPMIISNTGEYNDTYTLQSDTITFRNKDGTTTAVKVKYVDATGTPLPTNTAGDYFTPVVQDNTKLTVYAVLDVPATAAATDGTSPDVTTPSATADYTFVQKATANYSGAVVTDSVKDQITIKAVGSLAVDKYSRINAAIDATFIGTAAAKNPKTANPKDTLNFAIVAKNNYNAPVKNFVLKDSNSLGTTNVYTYSDFQSASATLTGFGVGAAAYFSTDGGTTWATSVTAASVTAANGVWVYVNTDGTLGTNNAPTAGDVVPTGASVQLDISVKVK</sequence>
<accession>A0A1U7P1H3</accession>
<feature type="chain" id="PRO_5013092412" evidence="2">
    <location>
        <begin position="22"/>
        <end position="762"/>
    </location>
</feature>
<dbReference type="RefSeq" id="WP_075831232.1">
    <property type="nucleotide sequence ID" value="NZ_MSTI01000046.1"/>
</dbReference>
<feature type="region of interest" description="Disordered" evidence="1">
    <location>
        <begin position="435"/>
        <end position="476"/>
    </location>
</feature>